<accession>A0ABV2G7A4</accession>
<evidence type="ECO:0000313" key="2">
    <source>
        <dbReference type="EMBL" id="MET3574165.1"/>
    </source>
</evidence>
<gene>
    <name evidence="2" type="ORF">ABID49_000041</name>
</gene>
<reference evidence="2 3" key="1">
    <citation type="submission" date="2024-06" db="EMBL/GenBank/DDBJ databases">
        <title>Genomic Encyclopedia of Type Strains, Phase IV (KMG-IV): sequencing the most valuable type-strain genomes for metagenomic binning, comparative biology and taxonomic classification.</title>
        <authorList>
            <person name="Goeker M."/>
        </authorList>
    </citation>
    <scope>NUCLEOTIDE SEQUENCE [LARGE SCALE GENOMIC DNA]</scope>
    <source>
        <strain evidence="2 3">DSM 26128</strain>
    </source>
</reference>
<evidence type="ECO:0008006" key="4">
    <source>
        <dbReference type="Google" id="ProtNLM"/>
    </source>
</evidence>
<feature type="compositionally biased region" description="Basic and acidic residues" evidence="1">
    <location>
        <begin position="1"/>
        <end position="22"/>
    </location>
</feature>
<feature type="region of interest" description="Disordered" evidence="1">
    <location>
        <begin position="1"/>
        <end position="47"/>
    </location>
</feature>
<feature type="region of interest" description="Disordered" evidence="1">
    <location>
        <begin position="61"/>
        <end position="81"/>
    </location>
</feature>
<dbReference type="EMBL" id="JBEPLW010000001">
    <property type="protein sequence ID" value="MET3574165.1"/>
    <property type="molecule type" value="Genomic_DNA"/>
</dbReference>
<dbReference type="Proteomes" id="UP001549099">
    <property type="component" value="Unassembled WGS sequence"/>
</dbReference>
<evidence type="ECO:0000256" key="1">
    <source>
        <dbReference type="SAM" id="MobiDB-lite"/>
    </source>
</evidence>
<comment type="caution">
    <text evidence="2">The sequence shown here is derived from an EMBL/GenBank/DDBJ whole genome shotgun (WGS) entry which is preliminary data.</text>
</comment>
<organism evidence="2 3">
    <name type="scientific">Bhargavaea ullalensis</name>
    <dbReference type="NCBI Taxonomy" id="1265685"/>
    <lineage>
        <taxon>Bacteria</taxon>
        <taxon>Bacillati</taxon>
        <taxon>Bacillota</taxon>
        <taxon>Bacilli</taxon>
        <taxon>Bacillales</taxon>
        <taxon>Caryophanaceae</taxon>
        <taxon>Bhargavaea</taxon>
    </lineage>
</organism>
<dbReference type="RefSeq" id="WP_354194122.1">
    <property type="nucleotide sequence ID" value="NZ_JBEPLW010000001.1"/>
</dbReference>
<name>A0ABV2G7A4_9BACL</name>
<sequence length="81" mass="9227">MAKQDKWVEETYEDRQTREELGRQTNAGFARVERTEIDDGSIDIPTEPVLEPLSEEEIRRRVGSGNFEAAKDDKQTGSINS</sequence>
<evidence type="ECO:0000313" key="3">
    <source>
        <dbReference type="Proteomes" id="UP001549099"/>
    </source>
</evidence>
<protein>
    <recommendedName>
        <fullName evidence="4">YfhD-like protein</fullName>
    </recommendedName>
</protein>
<keyword evidence="3" id="KW-1185">Reference proteome</keyword>
<proteinExistence type="predicted"/>